<dbReference type="InterPro" id="IPR029063">
    <property type="entry name" value="SAM-dependent_MTases_sf"/>
</dbReference>
<keyword evidence="2" id="KW-0808">Transferase</keyword>
<organism evidence="3">
    <name type="scientific">Methyloraptor flagellatus</name>
    <dbReference type="NCBI Taxonomy" id="3162530"/>
    <lineage>
        <taxon>Bacteria</taxon>
        <taxon>Pseudomonadati</taxon>
        <taxon>Pseudomonadota</taxon>
        <taxon>Alphaproteobacteria</taxon>
        <taxon>Hyphomicrobiales</taxon>
        <taxon>Ancalomicrobiaceae</taxon>
        <taxon>Methyloraptor</taxon>
    </lineage>
</organism>
<dbReference type="KEGG" id="mflg:ABS361_21200"/>
<dbReference type="InterPro" id="IPR007072">
    <property type="entry name" value="RNMT_CmcI"/>
</dbReference>
<proteinExistence type="predicted"/>
<dbReference type="Gene3D" id="3.40.50.150">
    <property type="entry name" value="Vaccinia Virus protein VP39"/>
    <property type="match status" value="1"/>
</dbReference>
<dbReference type="GO" id="GO:0071770">
    <property type="term" value="P:DIM/DIP cell wall layer assembly"/>
    <property type="evidence" value="ECO:0007669"/>
    <property type="project" value="TreeGrafter"/>
</dbReference>
<dbReference type="GO" id="GO:0005886">
    <property type="term" value="C:plasma membrane"/>
    <property type="evidence" value="ECO:0007669"/>
    <property type="project" value="TreeGrafter"/>
</dbReference>
<dbReference type="Pfam" id="PF04989">
    <property type="entry name" value="RMNT_CmcI"/>
    <property type="match status" value="1"/>
</dbReference>
<name>A0AAU7X9L9_9HYPH</name>
<gene>
    <name evidence="3" type="ORF">ABS361_21200</name>
</gene>
<dbReference type="PANTHER" id="PTHR40048">
    <property type="entry name" value="RHAMNOSYL O-METHYLTRANSFERASE"/>
    <property type="match status" value="1"/>
</dbReference>
<evidence type="ECO:0000313" key="3">
    <source>
        <dbReference type="EMBL" id="XBY44496.1"/>
    </source>
</evidence>
<reference evidence="3" key="1">
    <citation type="submission" date="2024-06" db="EMBL/GenBank/DDBJ databases">
        <title>Methylostella associata gen. nov., sp. nov., a novel Ancalomicrobiaceae-affiliated facultatively methylotrophic bacteria that feed on methanotrophs of the genus Methylococcus.</title>
        <authorList>
            <person name="Saltykova V."/>
            <person name="Danilova O.V."/>
            <person name="Oshkin I.Y."/>
            <person name="Belova S.E."/>
            <person name="Pimenov N.V."/>
            <person name="Dedysh S.N."/>
        </authorList>
    </citation>
    <scope>NUCLEOTIDE SEQUENCE</scope>
    <source>
        <strain evidence="3">S20</strain>
    </source>
</reference>
<evidence type="ECO:0000256" key="2">
    <source>
        <dbReference type="ARBA" id="ARBA00022679"/>
    </source>
</evidence>
<dbReference type="AlphaFoldDB" id="A0AAU7X9L9"/>
<dbReference type="GO" id="GO:0008168">
    <property type="term" value="F:methyltransferase activity"/>
    <property type="evidence" value="ECO:0007669"/>
    <property type="project" value="UniProtKB-KW"/>
</dbReference>
<sequence>MIIIDEAKAEVVVRAADGSEVRHPMASAEAFDAVSKAWLRVGWDTKYVYGFTWMGRPIIQLPDDMVRIQEIIWKVQPDVIIETGVAHGGSLIFYASLCKAMEKGRIVGIDIEIRKHNRTAIEAHPLMPYITLVEGSSTAPEIVDQVKALVKPGETVLVLLDSNHTKDHVRAELEAYGPLVTPGSFIVATDGIMGEVVGAPRSAPDWDWNNPAEAAKEFAAAHPEFRLHEPAFPFNEGLVTSRVTYWPHCFLERIG</sequence>
<dbReference type="GO" id="GO:0032259">
    <property type="term" value="P:methylation"/>
    <property type="evidence" value="ECO:0007669"/>
    <property type="project" value="UniProtKB-KW"/>
</dbReference>
<dbReference type="PANTHER" id="PTHR40048:SF1">
    <property type="entry name" value="RHAMNOSYL O-METHYLTRANSFERASE"/>
    <property type="match status" value="1"/>
</dbReference>
<dbReference type="RefSeq" id="WP_407049589.1">
    <property type="nucleotide sequence ID" value="NZ_CP158568.1"/>
</dbReference>
<dbReference type="EMBL" id="CP158568">
    <property type="protein sequence ID" value="XBY44496.1"/>
    <property type="molecule type" value="Genomic_DNA"/>
</dbReference>
<accession>A0AAU7X9L9</accession>
<dbReference type="GO" id="GO:0008610">
    <property type="term" value="P:lipid biosynthetic process"/>
    <property type="evidence" value="ECO:0007669"/>
    <property type="project" value="InterPro"/>
</dbReference>
<evidence type="ECO:0000256" key="1">
    <source>
        <dbReference type="ARBA" id="ARBA00022603"/>
    </source>
</evidence>
<keyword evidence="1 3" id="KW-0489">Methyltransferase</keyword>
<protein>
    <submittedName>
        <fullName evidence="3">CmcI family methyltransferase</fullName>
    </submittedName>
</protein>
<dbReference type="SUPFAM" id="SSF53335">
    <property type="entry name" value="S-adenosyl-L-methionine-dependent methyltransferases"/>
    <property type="match status" value="1"/>
</dbReference>